<reference evidence="1 2" key="1">
    <citation type="journal article" date="2012" name="J. Bacteriol.">
        <title>Draft Genome Sequence of Sinorhizobium meliloti CCNWSX0020, a Nitrogen-Fixing Symbiont with Copper Tolerance Capability Isolated from Lead-Zinc Mine Tailings.</title>
        <authorList>
            <person name="Li Z."/>
            <person name="Ma Z."/>
            <person name="Hao X."/>
            <person name="Wei G."/>
        </authorList>
    </citation>
    <scope>NUCLEOTIDE SEQUENCE [LARGE SCALE GENOMIC DNA]</scope>
    <source>
        <strain evidence="1 2">CCNWSX0020</strain>
    </source>
</reference>
<dbReference type="RefSeq" id="WP_003533389.1">
    <property type="nucleotide sequence ID" value="NZ_AGVV01000065.1"/>
</dbReference>
<dbReference type="AlphaFoldDB" id="H0G676"/>
<dbReference type="EMBL" id="AGVV01000065">
    <property type="protein sequence ID" value="EHK75219.1"/>
    <property type="molecule type" value="Genomic_DNA"/>
</dbReference>
<accession>H0G676</accession>
<evidence type="ECO:0008006" key="3">
    <source>
        <dbReference type="Google" id="ProtNLM"/>
    </source>
</evidence>
<sequence length="67" mass="7602">MEAQNASGAYLTSNQVLARYSIAPITFYRWQKNPALGFPKPLVINRRKFFKADDVAAWERARAKVSA</sequence>
<organism evidence="1 2">
    <name type="scientific">Sinorhizobium meliloti CCNWSX0020</name>
    <dbReference type="NCBI Taxonomy" id="1107881"/>
    <lineage>
        <taxon>Bacteria</taxon>
        <taxon>Pseudomonadati</taxon>
        <taxon>Pseudomonadota</taxon>
        <taxon>Alphaproteobacteria</taxon>
        <taxon>Hyphomicrobiales</taxon>
        <taxon>Rhizobiaceae</taxon>
        <taxon>Sinorhizobium/Ensifer group</taxon>
        <taxon>Sinorhizobium</taxon>
    </lineage>
</organism>
<proteinExistence type="predicted"/>
<protein>
    <recommendedName>
        <fullName evidence="3">Helix-turn-helix domain-containing protein</fullName>
    </recommendedName>
</protein>
<evidence type="ECO:0000313" key="1">
    <source>
        <dbReference type="EMBL" id="EHK75219.1"/>
    </source>
</evidence>
<gene>
    <name evidence="1" type="ORF">SM0020_24965</name>
</gene>
<dbReference type="Proteomes" id="UP000004038">
    <property type="component" value="Unassembled WGS sequence"/>
</dbReference>
<name>H0G676_RHIML</name>
<evidence type="ECO:0000313" key="2">
    <source>
        <dbReference type="Proteomes" id="UP000004038"/>
    </source>
</evidence>
<dbReference type="PATRIC" id="fig|1107881.3.peg.5054"/>